<reference evidence="2" key="1">
    <citation type="journal article" date="2020" name="Fungal Divers.">
        <title>Resolving the Mortierellaceae phylogeny through synthesis of multi-gene phylogenetics and phylogenomics.</title>
        <authorList>
            <person name="Vandepol N."/>
            <person name="Liber J."/>
            <person name="Desiro A."/>
            <person name="Na H."/>
            <person name="Kennedy M."/>
            <person name="Barry K."/>
            <person name="Grigoriev I.V."/>
            <person name="Miller A.N."/>
            <person name="O'Donnell K."/>
            <person name="Stajich J.E."/>
            <person name="Bonito G."/>
        </authorList>
    </citation>
    <scope>NUCLEOTIDE SEQUENCE</scope>
    <source>
        <strain evidence="2">MES-2147</strain>
    </source>
</reference>
<feature type="transmembrane region" description="Helical" evidence="1">
    <location>
        <begin position="126"/>
        <end position="145"/>
    </location>
</feature>
<feature type="transmembrane region" description="Helical" evidence="1">
    <location>
        <begin position="39"/>
        <end position="61"/>
    </location>
</feature>
<accession>A0A9P6MBL8</accession>
<comment type="caution">
    <text evidence="2">The sequence shown here is derived from an EMBL/GenBank/DDBJ whole genome shotgun (WGS) entry which is preliminary data.</text>
</comment>
<dbReference type="Proteomes" id="UP000749646">
    <property type="component" value="Unassembled WGS sequence"/>
</dbReference>
<dbReference type="AlphaFoldDB" id="A0A9P6MBL8"/>
<keyword evidence="1" id="KW-1133">Transmembrane helix</keyword>
<feature type="transmembrane region" description="Helical" evidence="1">
    <location>
        <begin position="68"/>
        <end position="91"/>
    </location>
</feature>
<evidence type="ECO:0000256" key="1">
    <source>
        <dbReference type="SAM" id="Phobius"/>
    </source>
</evidence>
<keyword evidence="1" id="KW-0472">Membrane</keyword>
<dbReference type="EMBL" id="JAAAHW010003159">
    <property type="protein sequence ID" value="KAF9987738.1"/>
    <property type="molecule type" value="Genomic_DNA"/>
</dbReference>
<dbReference type="OrthoDB" id="2421160at2759"/>
<gene>
    <name evidence="2" type="ORF">BGZ65_002117</name>
</gene>
<name>A0A9P6MBL8_9FUNG</name>
<keyword evidence="3" id="KW-1185">Reference proteome</keyword>
<sequence length="173" mass="19035">MGTVGLNGDTSYLSSPKGCLLYMTVDGKTPSFNETYCQFPIVGAGVICVFAIFFLGYWAAVLHRYDEFLPIITSHIFIGCSVIMSLFSFVICGEIGIGLSIGCRSVTSGQSLSQCQATVENMPSLYTAQVCAGLMGGFWIVGLVMEYIQYKKRPVYDDTNYPEHSSQQEMYQT</sequence>
<evidence type="ECO:0000313" key="3">
    <source>
        <dbReference type="Proteomes" id="UP000749646"/>
    </source>
</evidence>
<organism evidence="2 3">
    <name type="scientific">Modicella reniformis</name>
    <dbReference type="NCBI Taxonomy" id="1440133"/>
    <lineage>
        <taxon>Eukaryota</taxon>
        <taxon>Fungi</taxon>
        <taxon>Fungi incertae sedis</taxon>
        <taxon>Mucoromycota</taxon>
        <taxon>Mortierellomycotina</taxon>
        <taxon>Mortierellomycetes</taxon>
        <taxon>Mortierellales</taxon>
        <taxon>Mortierellaceae</taxon>
        <taxon>Modicella</taxon>
    </lineage>
</organism>
<keyword evidence="1" id="KW-0812">Transmembrane</keyword>
<protein>
    <submittedName>
        <fullName evidence="2">Uncharacterized protein</fullName>
    </submittedName>
</protein>
<proteinExistence type="predicted"/>
<evidence type="ECO:0000313" key="2">
    <source>
        <dbReference type="EMBL" id="KAF9987738.1"/>
    </source>
</evidence>